<accession>A0A382KYQ4</accession>
<feature type="non-terminal residue" evidence="1">
    <location>
        <position position="1"/>
    </location>
</feature>
<organism evidence="1">
    <name type="scientific">marine metagenome</name>
    <dbReference type="NCBI Taxonomy" id="408172"/>
    <lineage>
        <taxon>unclassified sequences</taxon>
        <taxon>metagenomes</taxon>
        <taxon>ecological metagenomes</taxon>
    </lineage>
</organism>
<gene>
    <name evidence="1" type="ORF">METZ01_LOCUS282303</name>
</gene>
<name>A0A382KYQ4_9ZZZZ</name>
<evidence type="ECO:0000313" key="1">
    <source>
        <dbReference type="EMBL" id="SVC29449.1"/>
    </source>
</evidence>
<dbReference type="EMBL" id="UINC01083596">
    <property type="protein sequence ID" value="SVC29449.1"/>
    <property type="molecule type" value="Genomic_DNA"/>
</dbReference>
<sequence>GYYAYNFSVDDDYLVGNTSELLTYNITISNEGDVDDNYTFQLFGVPVADDWDVEFVPNIINLAPGETGTVKLEITPDNGTFSGVYELTLTARSQYHGEIADMIVQSGRDNETEWKWVNSTGSRLYEADNTTWTEIDFEPDSNWTLAPAPFGDDDLGGVDYNTEWTGNNYAYFRHIFYIEDLNDYEKDTLSLNMAANNYGTYYLNGEEIFDDLGWGGGHYAQYWNEEIKFNSSLLKEGKNVLASVVRETGNTQWFDEELVSVTPKSSAWGFQPEYIALKLEVLPVYAFELMAPIDDKAVSEDEAWDLDEGEEWCCGYANWTYEFDIWAYNRGNIGDSYEINVTLNDTVNFSIVDFDSIIHADFDEEVTIGLTIVLNPSVTEFSVGEFNVSVTSMNSTDEISLWTVVKARLY</sequence>
<proteinExistence type="predicted"/>
<protein>
    <recommendedName>
        <fullName evidence="2">Alpha-galactosidase NEW3 domain-containing protein</fullName>
    </recommendedName>
</protein>
<dbReference type="Gene3D" id="2.60.120.260">
    <property type="entry name" value="Galactose-binding domain-like"/>
    <property type="match status" value="1"/>
</dbReference>
<feature type="non-terminal residue" evidence="1">
    <location>
        <position position="410"/>
    </location>
</feature>
<dbReference type="AlphaFoldDB" id="A0A382KYQ4"/>
<evidence type="ECO:0008006" key="2">
    <source>
        <dbReference type="Google" id="ProtNLM"/>
    </source>
</evidence>
<reference evidence="1" key="1">
    <citation type="submission" date="2018-05" db="EMBL/GenBank/DDBJ databases">
        <authorList>
            <person name="Lanie J.A."/>
            <person name="Ng W.-L."/>
            <person name="Kazmierczak K.M."/>
            <person name="Andrzejewski T.M."/>
            <person name="Davidsen T.M."/>
            <person name="Wayne K.J."/>
            <person name="Tettelin H."/>
            <person name="Glass J.I."/>
            <person name="Rusch D."/>
            <person name="Podicherti R."/>
            <person name="Tsui H.-C.T."/>
            <person name="Winkler M.E."/>
        </authorList>
    </citation>
    <scope>NUCLEOTIDE SEQUENCE</scope>
</reference>
<dbReference type="InterPro" id="IPR013783">
    <property type="entry name" value="Ig-like_fold"/>
</dbReference>
<dbReference type="Gene3D" id="2.60.40.10">
    <property type="entry name" value="Immunoglobulins"/>
    <property type="match status" value="1"/>
</dbReference>